<name>A0A162NJU2_PHYB8</name>
<sequence>MVNMGRPWGTKSLIAIFMAVLLLSTVLFQFGTQIQSLVTSEAQDNIPWRDDAAIEESRLEDERKARDEAEKKAREEDERLKWISDHLSVREPVLTEADANIATHDYAVPIPVSSWTKDDTKQYTSVFGQLFLADLFTKPEKLPDFKLLTVQQRVFKALFQYFDPIITAGQDFRSDPAWELYERLENSLYPWLKPNWSNAFHINNNTQGRGIVMCIGNDQFKYAVPTLKGIRHGLNSTLPIQVYYIRDDDLSETRRRYLLLEFTDLTIHKAVDSFNDRYTRFGGWSVKSYAMLASSFSEVILMDADVYFFKNPELLFNDPGYKTTGSLFYYDRTLFPGWDDGRKWLESFLPTVSSHALNTRWWTARSAHEQESGVVIMDKRKCLLGLLSTCKMNDKRERDEVTYKHVHGDKETFWIGYEMVQTPYAFVKSYGAVIGGLGDGGNSANVCGNQLHLDIDGDPLWWNGGLLRDKNKWDNRYMMVTHFAEGEDWEFDTSCIKETDKIRTFSNKDKDLGKLYQKYDAQRKKEEKSIEEDTWIPTKSK</sequence>
<evidence type="ECO:0000256" key="8">
    <source>
        <dbReference type="ARBA" id="ARBA00023136"/>
    </source>
</evidence>
<proteinExistence type="inferred from homology"/>
<dbReference type="GeneID" id="28997557"/>
<keyword evidence="10" id="KW-0175">Coiled coil</keyword>
<organism evidence="11 12">
    <name type="scientific">Phycomyces blakesleeanus (strain ATCC 8743b / DSM 1359 / FGSC 10004 / NBRC 33097 / NRRL 1555)</name>
    <dbReference type="NCBI Taxonomy" id="763407"/>
    <lineage>
        <taxon>Eukaryota</taxon>
        <taxon>Fungi</taxon>
        <taxon>Fungi incertae sedis</taxon>
        <taxon>Mucoromycota</taxon>
        <taxon>Mucoromycotina</taxon>
        <taxon>Mucoromycetes</taxon>
        <taxon>Mucorales</taxon>
        <taxon>Phycomycetaceae</taxon>
        <taxon>Phycomyces</taxon>
    </lineage>
</organism>
<dbReference type="PANTHER" id="PTHR31392">
    <property type="entry name" value="ALPHA-1,3-MANNOSYLTRANSFERASE MNN1-RELATED"/>
    <property type="match status" value="1"/>
</dbReference>
<evidence type="ECO:0000256" key="4">
    <source>
        <dbReference type="ARBA" id="ARBA00022679"/>
    </source>
</evidence>
<dbReference type="EMBL" id="KV440989">
    <property type="protein sequence ID" value="OAD70334.1"/>
    <property type="molecule type" value="Genomic_DNA"/>
</dbReference>
<dbReference type="InParanoid" id="A0A162NJU2"/>
<dbReference type="PANTHER" id="PTHR31392:SF1">
    <property type="entry name" value="ALPHA-1,3-MANNOSYLTRANSFERASE MNN1-RELATED"/>
    <property type="match status" value="1"/>
</dbReference>
<evidence type="ECO:0000256" key="10">
    <source>
        <dbReference type="SAM" id="Coils"/>
    </source>
</evidence>
<evidence type="ECO:0000256" key="9">
    <source>
        <dbReference type="ARBA" id="ARBA00023180"/>
    </source>
</evidence>
<evidence type="ECO:0000256" key="5">
    <source>
        <dbReference type="ARBA" id="ARBA00022692"/>
    </source>
</evidence>
<evidence type="ECO:0000256" key="6">
    <source>
        <dbReference type="ARBA" id="ARBA00022968"/>
    </source>
</evidence>
<dbReference type="InterPro" id="IPR029044">
    <property type="entry name" value="Nucleotide-diphossugar_trans"/>
</dbReference>
<reference evidence="12" key="1">
    <citation type="submission" date="2015-06" db="EMBL/GenBank/DDBJ databases">
        <title>Expansion of signal transduction pathways in fungi by whole-genome duplication.</title>
        <authorList>
            <consortium name="DOE Joint Genome Institute"/>
            <person name="Corrochano L.M."/>
            <person name="Kuo A."/>
            <person name="Marcet-Houben M."/>
            <person name="Polaino S."/>
            <person name="Salamov A."/>
            <person name="Villalobos J.M."/>
            <person name="Alvarez M.I."/>
            <person name="Avalos J."/>
            <person name="Benito E.P."/>
            <person name="Benoit I."/>
            <person name="Burger G."/>
            <person name="Camino L.P."/>
            <person name="Canovas D."/>
            <person name="Cerda-Olmedo E."/>
            <person name="Cheng J.-F."/>
            <person name="Dominguez A."/>
            <person name="Elias M."/>
            <person name="Eslava A.P."/>
            <person name="Glaser F."/>
            <person name="Grimwood J."/>
            <person name="Gutierrez G."/>
            <person name="Heitman J."/>
            <person name="Henrissat B."/>
            <person name="Iturriaga E.A."/>
            <person name="Lang B.F."/>
            <person name="Lavin J.L."/>
            <person name="Lee S."/>
            <person name="Li W."/>
            <person name="Lindquist E."/>
            <person name="Lopez-Garcia S."/>
            <person name="Luque E.M."/>
            <person name="Marcos A.T."/>
            <person name="Martin J."/>
            <person name="McCluskey K."/>
            <person name="Medina H.R."/>
            <person name="Miralles-Duran A."/>
            <person name="Miyazaki A."/>
            <person name="Munoz-Torres E."/>
            <person name="Oguiza J.A."/>
            <person name="Ohm R."/>
            <person name="Olmedo M."/>
            <person name="Orejas M."/>
            <person name="Ortiz-Castellanos L."/>
            <person name="Pisabarro A.G."/>
            <person name="Rodriguez-Romero J."/>
            <person name="Ruiz-Herrera J."/>
            <person name="Ruiz-Vazquez R."/>
            <person name="Sanz C."/>
            <person name="Schackwitz W."/>
            <person name="Schmutz J."/>
            <person name="Shahriari M."/>
            <person name="Shelest E."/>
            <person name="Silva-Franco F."/>
            <person name="Soanes D."/>
            <person name="Syed K."/>
            <person name="Tagua V.G."/>
            <person name="Talbot N.J."/>
            <person name="Thon M."/>
            <person name="De vries R.P."/>
            <person name="Wiebenga A."/>
            <person name="Yadav J.S."/>
            <person name="Braun E.L."/>
            <person name="Baker S."/>
            <person name="Garre V."/>
            <person name="Horwitz B."/>
            <person name="Torres-Martinez S."/>
            <person name="Idnurm A."/>
            <person name="Herrera-Estrella A."/>
            <person name="Gabaldon T."/>
            <person name="Grigoriev I.V."/>
        </authorList>
    </citation>
    <scope>NUCLEOTIDE SEQUENCE [LARGE SCALE GENOMIC DNA]</scope>
    <source>
        <strain evidence="12">NRRL 1555(-)</strain>
    </source>
</reference>
<dbReference type="VEuPathDB" id="FungiDB:PHYBLDRAFT_171718"/>
<dbReference type="OrthoDB" id="430354at2759"/>
<keyword evidence="5" id="KW-0812">Transmembrane</keyword>
<keyword evidence="6" id="KW-0735">Signal-anchor</keyword>
<evidence type="ECO:0000256" key="3">
    <source>
        <dbReference type="ARBA" id="ARBA00022676"/>
    </source>
</evidence>
<dbReference type="RefSeq" id="XP_018288374.1">
    <property type="nucleotide sequence ID" value="XM_018436651.1"/>
</dbReference>
<evidence type="ECO:0000256" key="1">
    <source>
        <dbReference type="ARBA" id="ARBA00004606"/>
    </source>
</evidence>
<gene>
    <name evidence="11" type="ORF">PHYBLDRAFT_171718</name>
</gene>
<keyword evidence="7" id="KW-1133">Transmembrane helix</keyword>
<keyword evidence="9" id="KW-0325">Glycoprotein</keyword>
<accession>A0A162NJU2</accession>
<dbReference type="STRING" id="763407.A0A162NJU2"/>
<evidence type="ECO:0000313" key="12">
    <source>
        <dbReference type="Proteomes" id="UP000077315"/>
    </source>
</evidence>
<keyword evidence="12" id="KW-1185">Reference proteome</keyword>
<keyword evidence="3" id="KW-0328">Glycosyltransferase</keyword>
<keyword evidence="4 11" id="KW-0808">Transferase</keyword>
<dbReference type="Gene3D" id="3.90.550.10">
    <property type="entry name" value="Spore Coat Polysaccharide Biosynthesis Protein SpsA, Chain A"/>
    <property type="match status" value="1"/>
</dbReference>
<evidence type="ECO:0000313" key="11">
    <source>
        <dbReference type="EMBL" id="OAD70334.1"/>
    </source>
</evidence>
<dbReference type="GO" id="GO:0006493">
    <property type="term" value="P:protein O-linked glycosylation"/>
    <property type="evidence" value="ECO:0007669"/>
    <property type="project" value="TreeGrafter"/>
</dbReference>
<evidence type="ECO:0000256" key="2">
    <source>
        <dbReference type="ARBA" id="ARBA00009105"/>
    </source>
</evidence>
<dbReference type="AlphaFoldDB" id="A0A162NJU2"/>
<dbReference type="GO" id="GO:0016020">
    <property type="term" value="C:membrane"/>
    <property type="evidence" value="ECO:0007669"/>
    <property type="project" value="UniProtKB-SubCell"/>
</dbReference>
<comment type="similarity">
    <text evidence="2">Belongs to the MNN1/MNT family.</text>
</comment>
<feature type="coiled-coil region" evidence="10">
    <location>
        <begin position="52"/>
        <end position="79"/>
    </location>
</feature>
<dbReference type="Proteomes" id="UP000077315">
    <property type="component" value="Unassembled WGS sequence"/>
</dbReference>
<dbReference type="Pfam" id="PF11051">
    <property type="entry name" value="Mannosyl_trans3"/>
    <property type="match status" value="1"/>
</dbReference>
<dbReference type="GO" id="GO:0000033">
    <property type="term" value="F:alpha-1,3-mannosyltransferase activity"/>
    <property type="evidence" value="ECO:0007669"/>
    <property type="project" value="TreeGrafter"/>
</dbReference>
<evidence type="ECO:0000256" key="7">
    <source>
        <dbReference type="ARBA" id="ARBA00022989"/>
    </source>
</evidence>
<protein>
    <submittedName>
        <fullName evidence="11">Glycosyltransferase family 71 protein</fullName>
    </submittedName>
</protein>
<keyword evidence="8" id="KW-0472">Membrane</keyword>
<dbReference type="InterPro" id="IPR022751">
    <property type="entry name" value="Alpha_mannosyltransferase"/>
</dbReference>
<dbReference type="GO" id="GO:0005794">
    <property type="term" value="C:Golgi apparatus"/>
    <property type="evidence" value="ECO:0007669"/>
    <property type="project" value="TreeGrafter"/>
</dbReference>
<comment type="subcellular location">
    <subcellularLocation>
        <location evidence="1">Membrane</location>
        <topology evidence="1">Single-pass type II membrane protein</topology>
    </subcellularLocation>
</comment>
<dbReference type="SUPFAM" id="SSF53448">
    <property type="entry name" value="Nucleotide-diphospho-sugar transferases"/>
    <property type="match status" value="1"/>
</dbReference>